<protein>
    <recommendedName>
        <fullName evidence="2">PCI domain-containing protein</fullName>
    </recommendedName>
</protein>
<evidence type="ECO:0000313" key="3">
    <source>
        <dbReference type="EMBL" id="JAS51991.1"/>
    </source>
</evidence>
<feature type="compositionally biased region" description="Low complexity" evidence="1">
    <location>
        <begin position="160"/>
        <end position="171"/>
    </location>
</feature>
<feature type="compositionally biased region" description="Polar residues" evidence="1">
    <location>
        <begin position="221"/>
        <end position="230"/>
    </location>
</feature>
<reference evidence="4" key="1">
    <citation type="submission" date="2015-11" db="EMBL/GenBank/DDBJ databases">
        <title>De novo transcriptome assembly of four potential Pierce s Disease insect vectors from Arizona vineyards.</title>
        <authorList>
            <person name="Tassone E.E."/>
        </authorList>
    </citation>
    <scope>NUCLEOTIDE SEQUENCE</scope>
</reference>
<feature type="region of interest" description="Disordered" evidence="1">
    <location>
        <begin position="83"/>
        <end position="231"/>
    </location>
</feature>
<dbReference type="AlphaFoldDB" id="A0A1B6GA47"/>
<feature type="region of interest" description="Disordered" evidence="1">
    <location>
        <begin position="419"/>
        <end position="440"/>
    </location>
</feature>
<gene>
    <name evidence="4" type="ORF">g.41204</name>
    <name evidence="3" type="ORF">g.41205</name>
</gene>
<evidence type="ECO:0000259" key="2">
    <source>
        <dbReference type="PROSITE" id="PS50250"/>
    </source>
</evidence>
<dbReference type="InterPro" id="IPR000717">
    <property type="entry name" value="PCI_dom"/>
</dbReference>
<feature type="compositionally biased region" description="Low complexity" evidence="1">
    <location>
        <begin position="421"/>
        <end position="430"/>
    </location>
</feature>
<dbReference type="InterPro" id="IPR045107">
    <property type="entry name" value="SAC3/GANP/THP3"/>
</dbReference>
<accession>A0A1B6GA47</accession>
<organism evidence="4">
    <name type="scientific">Cuerna arida</name>
    <dbReference type="NCBI Taxonomy" id="1464854"/>
    <lineage>
        <taxon>Eukaryota</taxon>
        <taxon>Metazoa</taxon>
        <taxon>Ecdysozoa</taxon>
        <taxon>Arthropoda</taxon>
        <taxon>Hexapoda</taxon>
        <taxon>Insecta</taxon>
        <taxon>Pterygota</taxon>
        <taxon>Neoptera</taxon>
        <taxon>Paraneoptera</taxon>
        <taxon>Hemiptera</taxon>
        <taxon>Auchenorrhyncha</taxon>
        <taxon>Membracoidea</taxon>
        <taxon>Cicadellidae</taxon>
        <taxon>Cicadellinae</taxon>
        <taxon>Proconiini</taxon>
        <taxon>Cuerna</taxon>
    </lineage>
</organism>
<dbReference type="EMBL" id="GECZ01017778">
    <property type="protein sequence ID" value="JAS51991.1"/>
    <property type="molecule type" value="Transcribed_RNA"/>
</dbReference>
<sequence length="710" mass="80425">MSVMGDKGQPPQQWQYPMYGGYNPYQQYPSYEPQHFFNYYHGAMPYGHMNGQPPNMMHAGLKQFTPGGQLQAFNQEKAIEEKELEGDDGNDLPPLPPGPPPSSLPQPSPPGSTSFFQQNNQGVGPIRFNMNRQQRPPFPTQAVFNNSGSSKKKRKKKNKFNQQNQGQNQNQMAFVPPLPQPLPPQAIKAPPLPPGPPPVSPKPMPEEGKPLLLPEPKPKPQANTFETGGQQDWPKELQNYITSCYAKCQNAVDKDRVGIILKGKIIRATNDNTLWIKDWSKEPLPLLESEMATATVLPVFKPEPKKRLSTALTSRLGLRLRSRSRSRSSSRSRSRSPQKQRQRSPPRARRRRDRGGSSGSENDWTPPPTAKKGKGRNLDHSFSKRGGKGKNKGKEKGHFYSEFGEGDVPVNSELLEKRAARFSGGRSGRSVRPPTTPTANMTISVFEDTSGDFDLEECHIVGVCQDIEKPYLRLTAAPEACAVRPPDVLRQSLLRVKERWLQNQDYHYACEQLKSIRQDLTVQGIRDKLTVSVYETHARIALEKGDHAEFNQCQSQLKLLYEELPTDNKQEFTAYRILYYIFTKENMDLNTVMTALTEEDREDECISHALQVRSAWALGNYHRLFLLYREAPRMSSYLMDWFLLRERKLALKSIVKAYRQTLPVSFLTQELAFQTDLACHQFLSQFGVVYADGERTKIDCKMSATSVSSA</sequence>
<feature type="compositionally biased region" description="Polar residues" evidence="1">
    <location>
        <begin position="113"/>
        <end position="122"/>
    </location>
</feature>
<dbReference type="InterPro" id="IPR005062">
    <property type="entry name" value="SAC3/GANP/THP3_conserved"/>
</dbReference>
<feature type="compositionally biased region" description="Pro residues" evidence="1">
    <location>
        <begin position="176"/>
        <end position="203"/>
    </location>
</feature>
<name>A0A1B6GA47_9HEMI</name>
<feature type="compositionally biased region" description="Pro residues" evidence="1">
    <location>
        <begin position="93"/>
        <end position="110"/>
    </location>
</feature>
<proteinExistence type="predicted"/>
<evidence type="ECO:0000256" key="1">
    <source>
        <dbReference type="SAM" id="MobiDB-lite"/>
    </source>
</evidence>
<dbReference type="PANTHER" id="PTHR12436">
    <property type="entry name" value="80 KDA MCM3-ASSOCIATED PROTEIN"/>
    <property type="match status" value="1"/>
</dbReference>
<dbReference type="FunFam" id="1.25.40.990:FF:000010">
    <property type="entry name" value="Leukocyte receptor cluster member"/>
    <property type="match status" value="1"/>
</dbReference>
<dbReference type="Pfam" id="PF03399">
    <property type="entry name" value="SAC3_GANP"/>
    <property type="match status" value="1"/>
</dbReference>
<dbReference type="Gene3D" id="1.25.40.990">
    <property type="match status" value="1"/>
</dbReference>
<dbReference type="PANTHER" id="PTHR12436:SF4">
    <property type="entry name" value="LEUKOCYTE RECEPTOR CLUSTER MEMBER 8"/>
    <property type="match status" value="1"/>
</dbReference>
<evidence type="ECO:0000313" key="4">
    <source>
        <dbReference type="EMBL" id="JAS59163.1"/>
    </source>
</evidence>
<dbReference type="PROSITE" id="PS50250">
    <property type="entry name" value="PCI"/>
    <property type="match status" value="1"/>
</dbReference>
<feature type="region of interest" description="Disordered" evidence="1">
    <location>
        <begin position="308"/>
        <end position="403"/>
    </location>
</feature>
<feature type="compositionally biased region" description="Basic residues" evidence="1">
    <location>
        <begin position="150"/>
        <end position="159"/>
    </location>
</feature>
<feature type="domain" description="PCI" evidence="2">
    <location>
        <begin position="546"/>
        <end position="710"/>
    </location>
</feature>
<feature type="compositionally biased region" description="Basic residues" evidence="1">
    <location>
        <begin position="318"/>
        <end position="353"/>
    </location>
</feature>
<dbReference type="EMBL" id="GECZ01010606">
    <property type="protein sequence ID" value="JAS59163.1"/>
    <property type="molecule type" value="Transcribed_RNA"/>
</dbReference>
<dbReference type="GO" id="GO:0005634">
    <property type="term" value="C:nucleus"/>
    <property type="evidence" value="ECO:0007669"/>
    <property type="project" value="TreeGrafter"/>
</dbReference>